<evidence type="ECO:0000256" key="4">
    <source>
        <dbReference type="ARBA" id="ARBA00022679"/>
    </source>
</evidence>
<dbReference type="Gene3D" id="1.10.10.1600">
    <property type="entry name" value="Bacterial DNA polymerase III alpha subunit, thumb domain"/>
    <property type="match status" value="1"/>
</dbReference>
<evidence type="ECO:0000256" key="3">
    <source>
        <dbReference type="ARBA" id="ARBA00019114"/>
    </source>
</evidence>
<dbReference type="Pfam" id="PF17657">
    <property type="entry name" value="DNA_pol3_finger"/>
    <property type="match status" value="1"/>
</dbReference>
<dbReference type="NCBIfam" id="TIGR00594">
    <property type="entry name" value="polc"/>
    <property type="match status" value="1"/>
</dbReference>
<dbReference type="SUPFAM" id="SSF89550">
    <property type="entry name" value="PHP domain-like"/>
    <property type="match status" value="1"/>
</dbReference>
<keyword evidence="6" id="KW-0235">DNA replication</keyword>
<evidence type="ECO:0000259" key="9">
    <source>
        <dbReference type="SMART" id="SM00481"/>
    </source>
</evidence>
<dbReference type="Pfam" id="PF02811">
    <property type="entry name" value="PHP"/>
    <property type="match status" value="1"/>
</dbReference>
<organism evidence="10 11">
    <name type="scientific">Haliovirga abyssi</name>
    <dbReference type="NCBI Taxonomy" id="2996794"/>
    <lineage>
        <taxon>Bacteria</taxon>
        <taxon>Fusobacteriati</taxon>
        <taxon>Fusobacteriota</taxon>
        <taxon>Fusobacteriia</taxon>
        <taxon>Fusobacteriales</taxon>
        <taxon>Haliovirgaceae</taxon>
        <taxon>Haliovirga</taxon>
    </lineage>
</organism>
<dbReference type="AlphaFoldDB" id="A0AAU9DJJ2"/>
<dbReference type="SMART" id="SM00481">
    <property type="entry name" value="POLIIIAc"/>
    <property type="match status" value="1"/>
</dbReference>
<accession>A0AAU9DJJ2</accession>
<dbReference type="Gene3D" id="1.10.150.870">
    <property type="match status" value="1"/>
</dbReference>
<dbReference type="Proteomes" id="UP001321582">
    <property type="component" value="Chromosome"/>
</dbReference>
<keyword evidence="5" id="KW-0548">Nucleotidyltransferase</keyword>
<dbReference type="Pfam" id="PF01336">
    <property type="entry name" value="tRNA_anti-codon"/>
    <property type="match status" value="1"/>
</dbReference>
<gene>
    <name evidence="10" type="ORF">HLVA_06210</name>
</gene>
<reference evidence="10 11" key="1">
    <citation type="submission" date="2022-11" db="EMBL/GenBank/DDBJ databases">
        <title>Haliovirga abyssi gen. nov., sp. nov., a mesophilic fermentative bacterium isolated from the Iheya North hydrothermal field and the proposal of Haliovirgaceae fam. nov.</title>
        <authorList>
            <person name="Miyazaki U."/>
            <person name="Tame A."/>
            <person name="Miyazaki J."/>
            <person name="Takai K."/>
            <person name="Sawayama S."/>
            <person name="Kitajima M."/>
            <person name="Okamoto A."/>
            <person name="Nakagawa S."/>
        </authorList>
    </citation>
    <scope>NUCLEOTIDE SEQUENCE [LARGE SCALE GENOMIC DNA]</scope>
    <source>
        <strain evidence="10 11">IC12</strain>
    </source>
</reference>
<dbReference type="InterPro" id="IPR016195">
    <property type="entry name" value="Pol/histidinol_Pase-like"/>
</dbReference>
<sequence length="1135" mass="129936">MKGKFAHLHLHTEYSLLDGVGKIDEYLNRAKELGMDAIAITDHGNMFGAMEFYKKALKAGIKPIVGIESYIAEGSALERKGEIFHLILLAKNKEGYKNLIKLSSFGYINGFYRKPRIDKEILKKHSNGIIALSACMKGEIPYYLLNNKEEKARNSLKDYIEIFGKDNFYIELQDNGVIGQKELNDKLYSLAQEFEIKVVATNDVHYVNTGDEALQDIVICIQTGAKLTDAKRMRINTNELYLKSYEQMYERLGRYEGAIENSIEIAKKCNLELNLGGFKFPHYEIPEDEKNIDTFLEKLIKKGIVRRYGENIKREILERVNYELEVIKKMGYSGYFVVVWDFINYAKSQKIPIGPGRGSAAGSIVAYLLGITEIDPIKYNLIFERFLNPERVSMPDIDIDICQERRQELINYVVNKYGKDRVAQITTFGTMKARAAIRDIGRVMGVPLSKIDKVAKLIPHNMTIGKALKENEKLREFYQKDIEIEKVLEYSKRIEGKVRHVSIHAAGIVISKNPLDEEVPLYSDKKTGTVATQYQMKELEEIGLLKMDFLGLRNLTIIQRTIDYIKMNKKINIVLENIDIKNEKSYKILQNGNTLGVFQLESEGIRRLTMKLIPERFEDITAILALYRPGPLGSGMVDDFIKSKHGEQAIKYPHPMLEEVLKETYGVILYQEQVMKIANLMGDYSLGEADILRRAIGKKIPEIMEENRAKFVRRAKENGVKAEKAEEIFNLIDKFAGYGFNKSHSAAYAMIAYWTAYFKANFPVEFYAALMTSEKNNIEKLAIYIEDAKKNGVKVLQPDVNHSFSNFAIENNNVRFGIAAVKNIGEGIVNKITEEREKNGEYTNYEEFVYRTKKIGMNKKSLEALIISGCLDGMPGNRKEKFESVEDVLSKVGKRIARDENLQISLFGGGTILDKFIMPHLDDYSDEEKLNGEKEYLGLYFTGHPLDKYKEIFEVFKFKKLKSILEEDINRFKTVGIIRELVRKVTKSGQVMAFFLLEDYSGTAKTMIFPKSYMRYSHNLLENKVVIIDGVLTVDSFGNIEEKKIIANEVYDIGDLEEISGMNVYILIEEEDKYKIDQLKAILLRHLGKNQVILALKKEKEKRLLRLGRGFYVLPSMALVNDIKKLLGEGKVVIK</sequence>
<dbReference type="InterPro" id="IPR040982">
    <property type="entry name" value="DNA_pol3_finger"/>
</dbReference>
<dbReference type="InterPro" id="IPR011708">
    <property type="entry name" value="DNA_pol3_alpha_NTPase_dom"/>
</dbReference>
<dbReference type="Gene3D" id="3.20.20.140">
    <property type="entry name" value="Metal-dependent hydrolases"/>
    <property type="match status" value="1"/>
</dbReference>
<evidence type="ECO:0000256" key="8">
    <source>
        <dbReference type="ARBA" id="ARBA00049244"/>
    </source>
</evidence>
<dbReference type="InterPro" id="IPR004013">
    <property type="entry name" value="PHP_dom"/>
</dbReference>
<evidence type="ECO:0000313" key="10">
    <source>
        <dbReference type="EMBL" id="BDU50052.1"/>
    </source>
</evidence>
<comment type="subcellular location">
    <subcellularLocation>
        <location evidence="1">Cytoplasm</location>
    </subcellularLocation>
</comment>
<protein>
    <recommendedName>
        <fullName evidence="3">DNA polymerase III subunit alpha</fullName>
        <ecNumber evidence="2">2.7.7.7</ecNumber>
    </recommendedName>
</protein>
<dbReference type="RefSeq" id="WP_307904988.1">
    <property type="nucleotide sequence ID" value="NZ_AP027059.1"/>
</dbReference>
<evidence type="ECO:0000256" key="7">
    <source>
        <dbReference type="ARBA" id="ARBA00022932"/>
    </source>
</evidence>
<dbReference type="PANTHER" id="PTHR32294:SF0">
    <property type="entry name" value="DNA POLYMERASE III SUBUNIT ALPHA"/>
    <property type="match status" value="1"/>
</dbReference>
<dbReference type="PANTHER" id="PTHR32294">
    <property type="entry name" value="DNA POLYMERASE III SUBUNIT ALPHA"/>
    <property type="match status" value="1"/>
</dbReference>
<dbReference type="InterPro" id="IPR003141">
    <property type="entry name" value="Pol/His_phosphatase_N"/>
</dbReference>
<dbReference type="InterPro" id="IPR004805">
    <property type="entry name" value="DnaE2/DnaE/PolC"/>
</dbReference>
<dbReference type="InterPro" id="IPR041931">
    <property type="entry name" value="DNA_pol3_alpha_thumb_dom"/>
</dbReference>
<evidence type="ECO:0000256" key="1">
    <source>
        <dbReference type="ARBA" id="ARBA00004496"/>
    </source>
</evidence>
<proteinExistence type="predicted"/>
<dbReference type="GO" id="GO:0006260">
    <property type="term" value="P:DNA replication"/>
    <property type="evidence" value="ECO:0007669"/>
    <property type="project" value="UniProtKB-KW"/>
</dbReference>
<dbReference type="GO" id="GO:0008408">
    <property type="term" value="F:3'-5' exonuclease activity"/>
    <property type="evidence" value="ECO:0007669"/>
    <property type="project" value="InterPro"/>
</dbReference>
<keyword evidence="4" id="KW-0808">Transferase</keyword>
<comment type="catalytic activity">
    <reaction evidence="8">
        <text>DNA(n) + a 2'-deoxyribonucleoside 5'-triphosphate = DNA(n+1) + diphosphate</text>
        <dbReference type="Rhea" id="RHEA:22508"/>
        <dbReference type="Rhea" id="RHEA-COMP:17339"/>
        <dbReference type="Rhea" id="RHEA-COMP:17340"/>
        <dbReference type="ChEBI" id="CHEBI:33019"/>
        <dbReference type="ChEBI" id="CHEBI:61560"/>
        <dbReference type="ChEBI" id="CHEBI:173112"/>
        <dbReference type="EC" id="2.7.7.7"/>
    </reaction>
</comment>
<dbReference type="InterPro" id="IPR004365">
    <property type="entry name" value="NA-bd_OB_tRNA"/>
</dbReference>
<dbReference type="GO" id="GO:0003887">
    <property type="term" value="F:DNA-directed DNA polymerase activity"/>
    <property type="evidence" value="ECO:0007669"/>
    <property type="project" value="UniProtKB-KW"/>
</dbReference>
<keyword evidence="7 10" id="KW-0239">DNA-directed DNA polymerase</keyword>
<evidence type="ECO:0000256" key="6">
    <source>
        <dbReference type="ARBA" id="ARBA00022705"/>
    </source>
</evidence>
<evidence type="ECO:0000313" key="11">
    <source>
        <dbReference type="Proteomes" id="UP001321582"/>
    </source>
</evidence>
<evidence type="ECO:0000256" key="2">
    <source>
        <dbReference type="ARBA" id="ARBA00012417"/>
    </source>
</evidence>
<evidence type="ECO:0000256" key="5">
    <source>
        <dbReference type="ARBA" id="ARBA00022695"/>
    </source>
</evidence>
<dbReference type="NCBIfam" id="NF004226">
    <property type="entry name" value="PRK05673.1"/>
    <property type="match status" value="1"/>
</dbReference>
<dbReference type="GO" id="GO:0005737">
    <property type="term" value="C:cytoplasm"/>
    <property type="evidence" value="ECO:0007669"/>
    <property type="project" value="UniProtKB-SubCell"/>
</dbReference>
<feature type="domain" description="Polymerase/histidinol phosphatase N-terminal" evidence="9">
    <location>
        <begin position="6"/>
        <end position="73"/>
    </location>
</feature>
<dbReference type="NCBIfam" id="NF005298">
    <property type="entry name" value="PRK06826.1"/>
    <property type="match status" value="1"/>
</dbReference>
<dbReference type="InterPro" id="IPR029460">
    <property type="entry name" value="DNAPol_HHH"/>
</dbReference>
<name>A0AAU9DJJ2_9FUSO</name>
<dbReference type="CDD" id="cd04485">
    <property type="entry name" value="DnaE_OBF"/>
    <property type="match status" value="1"/>
</dbReference>
<dbReference type="EMBL" id="AP027059">
    <property type="protein sequence ID" value="BDU50052.1"/>
    <property type="molecule type" value="Genomic_DNA"/>
</dbReference>
<dbReference type="CDD" id="cd12113">
    <property type="entry name" value="PHP_PolIIIA_DnaE3"/>
    <property type="match status" value="1"/>
</dbReference>
<dbReference type="Pfam" id="PF14579">
    <property type="entry name" value="HHH_6"/>
    <property type="match status" value="1"/>
</dbReference>
<dbReference type="Pfam" id="PF07733">
    <property type="entry name" value="DNA_pol3_alpha"/>
    <property type="match status" value="1"/>
</dbReference>
<dbReference type="EC" id="2.7.7.7" evidence="2"/>
<dbReference type="GO" id="GO:0003676">
    <property type="term" value="F:nucleic acid binding"/>
    <property type="evidence" value="ECO:0007669"/>
    <property type="project" value="InterPro"/>
</dbReference>
<keyword evidence="11" id="KW-1185">Reference proteome</keyword>
<dbReference type="KEGG" id="haby:HLVA_06210"/>